<evidence type="ECO:0000256" key="1">
    <source>
        <dbReference type="SAM" id="Phobius"/>
    </source>
</evidence>
<dbReference type="AlphaFoldDB" id="A0A3B0QQX9"/>
<proteinExistence type="predicted"/>
<gene>
    <name evidence="2" type="ORF">MNBD_BACTEROID02-102</name>
</gene>
<keyword evidence="1" id="KW-0472">Membrane</keyword>
<feature type="transmembrane region" description="Helical" evidence="1">
    <location>
        <begin position="29"/>
        <end position="45"/>
    </location>
</feature>
<accession>A0A3B0QQX9</accession>
<feature type="transmembrane region" description="Helical" evidence="1">
    <location>
        <begin position="7"/>
        <end position="23"/>
    </location>
</feature>
<name>A0A3B0QQX9_9ZZZZ</name>
<organism evidence="2">
    <name type="scientific">hydrothermal vent metagenome</name>
    <dbReference type="NCBI Taxonomy" id="652676"/>
    <lineage>
        <taxon>unclassified sequences</taxon>
        <taxon>metagenomes</taxon>
        <taxon>ecological metagenomes</taxon>
    </lineage>
</organism>
<reference evidence="2" key="1">
    <citation type="submission" date="2018-06" db="EMBL/GenBank/DDBJ databases">
        <authorList>
            <person name="Zhirakovskaya E."/>
        </authorList>
    </citation>
    <scope>NUCLEOTIDE SEQUENCE</scope>
</reference>
<keyword evidence="1" id="KW-0812">Transmembrane</keyword>
<keyword evidence="1" id="KW-1133">Transmembrane helix</keyword>
<evidence type="ECO:0000313" key="2">
    <source>
        <dbReference type="EMBL" id="VAV82652.1"/>
    </source>
</evidence>
<sequence length="50" mass="5371">MKSQRVLLVLLIIVAIVMIAIGIMAKIPAPALTGIGFIIIALLFNQRKPS</sequence>
<protein>
    <submittedName>
        <fullName evidence="2">Uncharacterized protein</fullName>
    </submittedName>
</protein>
<dbReference type="EMBL" id="UOEB01000017">
    <property type="protein sequence ID" value="VAV82652.1"/>
    <property type="molecule type" value="Genomic_DNA"/>
</dbReference>